<organism evidence="1 2">
    <name type="scientific">Botrytis paeoniae</name>
    <dbReference type="NCBI Taxonomy" id="278948"/>
    <lineage>
        <taxon>Eukaryota</taxon>
        <taxon>Fungi</taxon>
        <taxon>Dikarya</taxon>
        <taxon>Ascomycota</taxon>
        <taxon>Pezizomycotina</taxon>
        <taxon>Leotiomycetes</taxon>
        <taxon>Helotiales</taxon>
        <taxon>Sclerotiniaceae</taxon>
        <taxon>Botrytis</taxon>
    </lineage>
</organism>
<evidence type="ECO:0000313" key="2">
    <source>
        <dbReference type="Proteomes" id="UP000297910"/>
    </source>
</evidence>
<dbReference type="EMBL" id="PQXI01000119">
    <property type="protein sequence ID" value="TGO23856.1"/>
    <property type="molecule type" value="Genomic_DNA"/>
</dbReference>
<protein>
    <submittedName>
        <fullName evidence="1">Uncharacterized protein</fullName>
    </submittedName>
</protein>
<dbReference type="Proteomes" id="UP000297910">
    <property type="component" value="Unassembled WGS sequence"/>
</dbReference>
<reference evidence="1 2" key="1">
    <citation type="submission" date="2017-12" db="EMBL/GenBank/DDBJ databases">
        <title>Comparative genomics of Botrytis spp.</title>
        <authorList>
            <person name="Valero-Jimenez C.A."/>
            <person name="Tapia P."/>
            <person name="Veloso J."/>
            <person name="Silva-Moreno E."/>
            <person name="Staats M."/>
            <person name="Valdes J.H."/>
            <person name="Van Kan J.A.L."/>
        </authorList>
    </citation>
    <scope>NUCLEOTIDE SEQUENCE [LARGE SCALE GENOMIC DNA]</scope>
    <source>
        <strain evidence="1 2">Bp0003</strain>
    </source>
</reference>
<gene>
    <name evidence="1" type="ORF">BPAE_0119g00020</name>
</gene>
<accession>A0A4Z1FGV3</accession>
<name>A0A4Z1FGV3_9HELO</name>
<sequence length="164" mass="19122">MPVRSNRTTPSTLAAVFPQHEEHSKRAGYHIIEQNTTSTKIPETLRLPFLKFLKTLLGNLEETTKMEEKPAESNFDESQLAALISLYKRWDEIKARDGIPPIAVDRTNSYHGQYIKTLTDLDMIWKEIVALRKTMGLESDNSRGRERRCKWCAEREGREFEHWC</sequence>
<keyword evidence="2" id="KW-1185">Reference proteome</keyword>
<proteinExistence type="predicted"/>
<comment type="caution">
    <text evidence="1">The sequence shown here is derived from an EMBL/GenBank/DDBJ whole genome shotgun (WGS) entry which is preliminary data.</text>
</comment>
<evidence type="ECO:0000313" key="1">
    <source>
        <dbReference type="EMBL" id="TGO23856.1"/>
    </source>
</evidence>
<dbReference type="AlphaFoldDB" id="A0A4Z1FGV3"/>